<evidence type="ECO:0000313" key="2">
    <source>
        <dbReference type="EMBL" id="AGS54006.1"/>
    </source>
</evidence>
<protein>
    <recommendedName>
        <fullName evidence="1">PocR domain-containing protein</fullName>
    </recommendedName>
</protein>
<organism evidence="2">
    <name type="scientific">uncultured bacterium contig00160</name>
    <dbReference type="NCBI Taxonomy" id="1181593"/>
    <lineage>
        <taxon>Bacteria</taxon>
        <taxon>environmental samples</taxon>
    </lineage>
</organism>
<accession>A0A806K210</accession>
<feature type="domain" description="PocR" evidence="1">
    <location>
        <begin position="14"/>
        <end position="178"/>
    </location>
</feature>
<reference evidence="2" key="1">
    <citation type="submission" date="2012-03" db="EMBL/GenBank/DDBJ databases">
        <title>Functional metagenomics reveals considerable lignocellulase gene clusters in the gut microbiome of a wood-feeding higher termite.</title>
        <authorList>
            <person name="Liu N."/>
        </authorList>
    </citation>
    <scope>NUCLEOTIDE SEQUENCE</scope>
</reference>
<dbReference type="AlphaFoldDB" id="A0A806K210"/>
<evidence type="ECO:0000259" key="1">
    <source>
        <dbReference type="Pfam" id="PF10114"/>
    </source>
</evidence>
<dbReference type="Pfam" id="PF10114">
    <property type="entry name" value="PocR"/>
    <property type="match status" value="1"/>
</dbReference>
<dbReference type="InterPro" id="IPR018771">
    <property type="entry name" value="PocR_dom"/>
</dbReference>
<name>A0A806K210_9BACT</name>
<proteinExistence type="predicted"/>
<dbReference type="EMBL" id="JQ844269">
    <property type="protein sequence ID" value="AGS54006.1"/>
    <property type="molecule type" value="Genomic_DNA"/>
</dbReference>
<sequence>MKNKPNNQKESEFIEKAEKVMLDYNQATGCSVCIYDKAYKPYTPDNVDNSPEKNICPFCVNNQGGEEPCHAMHVSAIEEANKKGSYHIYQCGLGFTFWTSPIYADGCFFGAVRGGGGLSTGQKAVDIFSNANNNFVMCNSEISKDEFKERINSSPKTDGEKVQSMAEMMQLCAESLSSGSEDYHEIIKRRAEQQEAISKIIEDLKNQYSENDEKPGYPLAKEKI</sequence>